<dbReference type="AlphaFoldDB" id="A0A6I9RCD1"/>
<proteinExistence type="inferred from homology"/>
<dbReference type="CDD" id="cd08958">
    <property type="entry name" value="FR_SDR_e"/>
    <property type="match status" value="1"/>
</dbReference>
<dbReference type="FunFam" id="3.40.50.720:FF:000388">
    <property type="entry name" value="Cinnamoyl-CoA reductase-like SNL6"/>
    <property type="match status" value="1"/>
</dbReference>
<keyword evidence="1 2" id="KW-0560">Oxidoreductase</keyword>
<dbReference type="Proteomes" id="UP000504607">
    <property type="component" value="Chromosome 6"/>
</dbReference>
<dbReference type="InterPro" id="IPR002225">
    <property type="entry name" value="3Beta_OHSteriod_DH/Estase"/>
</dbReference>
<dbReference type="Gene3D" id="3.40.50.720">
    <property type="entry name" value="NAD(P)-binding Rossmann-like Domain"/>
    <property type="match status" value="1"/>
</dbReference>
<accession>A0A6I9RCD1</accession>
<dbReference type="GO" id="GO:0006694">
    <property type="term" value="P:steroid biosynthetic process"/>
    <property type="evidence" value="ECO:0007669"/>
    <property type="project" value="InterPro"/>
</dbReference>
<reference evidence="5" key="1">
    <citation type="submission" date="2025-08" db="UniProtKB">
        <authorList>
            <consortium name="RefSeq"/>
        </authorList>
    </citation>
    <scope>IDENTIFICATION</scope>
</reference>
<dbReference type="Pfam" id="PF01073">
    <property type="entry name" value="3Beta_HSD"/>
    <property type="match status" value="1"/>
</dbReference>
<gene>
    <name evidence="5" type="primary">LOC105047154</name>
</gene>
<dbReference type="RefSeq" id="XP_010924262.1">
    <property type="nucleotide sequence ID" value="XM_010925960.3"/>
</dbReference>
<evidence type="ECO:0000256" key="1">
    <source>
        <dbReference type="ARBA" id="ARBA00023002"/>
    </source>
</evidence>
<dbReference type="InterPro" id="IPR050425">
    <property type="entry name" value="NAD(P)_dehydrat-like"/>
</dbReference>
<evidence type="ECO:0000259" key="3">
    <source>
        <dbReference type="Pfam" id="PF01073"/>
    </source>
</evidence>
<dbReference type="GO" id="GO:0016616">
    <property type="term" value="F:oxidoreductase activity, acting on the CH-OH group of donors, NAD or NADP as acceptor"/>
    <property type="evidence" value="ECO:0007669"/>
    <property type="project" value="InterPro"/>
</dbReference>
<organism evidence="4 5">
    <name type="scientific">Elaeis guineensis var. tenera</name>
    <name type="common">Oil palm</name>
    <dbReference type="NCBI Taxonomy" id="51953"/>
    <lineage>
        <taxon>Eukaryota</taxon>
        <taxon>Viridiplantae</taxon>
        <taxon>Streptophyta</taxon>
        <taxon>Embryophyta</taxon>
        <taxon>Tracheophyta</taxon>
        <taxon>Spermatophyta</taxon>
        <taxon>Magnoliopsida</taxon>
        <taxon>Liliopsida</taxon>
        <taxon>Arecaceae</taxon>
        <taxon>Arecoideae</taxon>
        <taxon>Cocoseae</taxon>
        <taxon>Elaeidinae</taxon>
        <taxon>Elaeis</taxon>
    </lineage>
</organism>
<evidence type="ECO:0000256" key="2">
    <source>
        <dbReference type="RuleBase" id="RU004475"/>
    </source>
</evidence>
<dbReference type="OrthoDB" id="2735536at2759"/>
<dbReference type="InterPro" id="IPR036291">
    <property type="entry name" value="NAD(P)-bd_dom_sf"/>
</dbReference>
<protein>
    <submittedName>
        <fullName evidence="5">Cinnamoyl-CoA reductase-like SNL6</fullName>
    </submittedName>
</protein>
<dbReference type="PANTHER" id="PTHR10366:SF483">
    <property type="entry name" value="CINNAMOYL COA REDUCTASE-LIKE PROTEIN"/>
    <property type="match status" value="1"/>
</dbReference>
<sequence>MGVLRSTESLEAEVEAFREMLLRSSGSLEFGAWKTGSGAVRRWTDGEERKGHGTVVCVTSAVSFLGFAIVNRLLALGYSVRLALETQEDLDKLRDMEMFGEMGRDGVWVVMADVMDLDSLCHAFDGCTGVFHTSAFVDPGGVSGYSKHMADMEARVAERVIEACVRTQSVTRCVFTSSLLACVWRQNSPRNRRLPTIVDETCWSDESLCREKKLWLALGKTMAEKAAWRVARGRNLKLVTVCPALVTGPRFCRQNSTGSIAYLKGAHEMFAEGLLATVDVNKVAEAHACVYEAMSGSACGRYICYDHIIQRAEEAAELERQLGIANRISGETPTDHPTWFKLCNRKISRLMSSRRRCSYDVYSILYN</sequence>
<name>A0A6I9RCD1_ELAGV</name>
<dbReference type="InParanoid" id="A0A6I9RCD1"/>
<comment type="similarity">
    <text evidence="2">Belongs to the 3-beta-HSD family.</text>
</comment>
<evidence type="ECO:0000313" key="4">
    <source>
        <dbReference type="Proteomes" id="UP000504607"/>
    </source>
</evidence>
<feature type="domain" description="3-beta hydroxysteroid dehydrogenase/isomerase" evidence="3">
    <location>
        <begin position="58"/>
        <end position="295"/>
    </location>
</feature>
<dbReference type="SUPFAM" id="SSF51735">
    <property type="entry name" value="NAD(P)-binding Rossmann-fold domains"/>
    <property type="match status" value="1"/>
</dbReference>
<dbReference type="FunCoup" id="A0A6I9RCD1">
    <property type="interactions" value="1417"/>
</dbReference>
<keyword evidence="4" id="KW-1185">Reference proteome</keyword>
<dbReference type="PANTHER" id="PTHR10366">
    <property type="entry name" value="NAD DEPENDENT EPIMERASE/DEHYDRATASE"/>
    <property type="match status" value="1"/>
</dbReference>
<evidence type="ECO:0000313" key="5">
    <source>
        <dbReference type="RefSeq" id="XP_010924262.1"/>
    </source>
</evidence>